<feature type="region of interest" description="Disordered" evidence="4">
    <location>
        <begin position="718"/>
        <end position="787"/>
    </location>
</feature>
<evidence type="ECO:0000256" key="1">
    <source>
        <dbReference type="ARBA" id="ARBA00022741"/>
    </source>
</evidence>
<dbReference type="OrthoDB" id="193931at2759"/>
<feature type="binding site" evidence="3">
    <location>
        <position position="871"/>
    </location>
    <ligand>
        <name>ATP</name>
        <dbReference type="ChEBI" id="CHEBI:30616"/>
    </ligand>
</feature>
<keyword evidence="1 3" id="KW-0547">Nucleotide-binding</keyword>
<organism evidence="6 7">
    <name type="scientific">Psilocybe cf. subviscida</name>
    <dbReference type="NCBI Taxonomy" id="2480587"/>
    <lineage>
        <taxon>Eukaryota</taxon>
        <taxon>Fungi</taxon>
        <taxon>Dikarya</taxon>
        <taxon>Basidiomycota</taxon>
        <taxon>Agaricomycotina</taxon>
        <taxon>Agaricomycetes</taxon>
        <taxon>Agaricomycetidae</taxon>
        <taxon>Agaricales</taxon>
        <taxon>Agaricineae</taxon>
        <taxon>Strophariaceae</taxon>
        <taxon>Psilocybe</taxon>
    </lineage>
</organism>
<dbReference type="PANTHER" id="PTHR24346:SF110">
    <property type="entry name" value="NON-SPECIFIC SERINE_THREONINE PROTEIN KINASE"/>
    <property type="match status" value="1"/>
</dbReference>
<evidence type="ECO:0000259" key="5">
    <source>
        <dbReference type="PROSITE" id="PS50011"/>
    </source>
</evidence>
<dbReference type="PROSITE" id="PS50011">
    <property type="entry name" value="PROTEIN_KINASE_DOM"/>
    <property type="match status" value="1"/>
</dbReference>
<dbReference type="PROSITE" id="PS00107">
    <property type="entry name" value="PROTEIN_KINASE_ATP"/>
    <property type="match status" value="1"/>
</dbReference>
<protein>
    <recommendedName>
        <fullName evidence="5">Protein kinase domain-containing protein</fullName>
    </recommendedName>
</protein>
<dbReference type="SUPFAM" id="SSF56112">
    <property type="entry name" value="Protein kinase-like (PK-like)"/>
    <property type="match status" value="1"/>
</dbReference>
<feature type="region of interest" description="Disordered" evidence="4">
    <location>
        <begin position="394"/>
        <end position="435"/>
    </location>
</feature>
<dbReference type="Gene3D" id="1.10.510.10">
    <property type="entry name" value="Transferase(Phosphotransferase) domain 1"/>
    <property type="match status" value="1"/>
</dbReference>
<dbReference type="PANTHER" id="PTHR24346">
    <property type="entry name" value="MAP/MICROTUBULE AFFINITY-REGULATING KINASE"/>
    <property type="match status" value="1"/>
</dbReference>
<accession>A0A8H5F7Q1</accession>
<feature type="domain" description="Protein kinase" evidence="5">
    <location>
        <begin position="842"/>
        <end position="1104"/>
    </location>
</feature>
<feature type="region of interest" description="Disordered" evidence="4">
    <location>
        <begin position="1163"/>
        <end position="1187"/>
    </location>
</feature>
<dbReference type="InterPro" id="IPR011009">
    <property type="entry name" value="Kinase-like_dom_sf"/>
</dbReference>
<dbReference type="FunFam" id="3.30.200.20:FF:000042">
    <property type="entry name" value="Aurora kinase A"/>
    <property type="match status" value="1"/>
</dbReference>
<dbReference type="Pfam" id="PF00069">
    <property type="entry name" value="Pkinase"/>
    <property type="match status" value="1"/>
</dbReference>
<evidence type="ECO:0000313" key="7">
    <source>
        <dbReference type="Proteomes" id="UP000567179"/>
    </source>
</evidence>
<gene>
    <name evidence="6" type="ORF">D9619_004377</name>
</gene>
<feature type="compositionally biased region" description="Polar residues" evidence="4">
    <location>
        <begin position="424"/>
        <end position="435"/>
    </location>
</feature>
<evidence type="ECO:0000256" key="2">
    <source>
        <dbReference type="ARBA" id="ARBA00022840"/>
    </source>
</evidence>
<reference evidence="6 7" key="1">
    <citation type="journal article" date="2020" name="ISME J.">
        <title>Uncovering the hidden diversity of litter-decomposition mechanisms in mushroom-forming fungi.</title>
        <authorList>
            <person name="Floudas D."/>
            <person name="Bentzer J."/>
            <person name="Ahren D."/>
            <person name="Johansson T."/>
            <person name="Persson P."/>
            <person name="Tunlid A."/>
        </authorList>
    </citation>
    <scope>NUCLEOTIDE SEQUENCE [LARGE SCALE GENOMIC DNA]</scope>
    <source>
        <strain evidence="6 7">CBS 101986</strain>
    </source>
</reference>
<comment type="caution">
    <text evidence="6">The sequence shown here is derived from an EMBL/GenBank/DDBJ whole genome shotgun (WGS) entry which is preliminary data.</text>
</comment>
<dbReference type="EMBL" id="JAACJJ010000014">
    <property type="protein sequence ID" value="KAF5326875.1"/>
    <property type="molecule type" value="Genomic_DNA"/>
</dbReference>
<dbReference type="FunFam" id="1.10.510.10:FF:000571">
    <property type="entry name" value="Maternal embryonic leucine zipper kinase"/>
    <property type="match status" value="1"/>
</dbReference>
<keyword evidence="2 3" id="KW-0067">ATP-binding</keyword>
<dbReference type="GO" id="GO:0005524">
    <property type="term" value="F:ATP binding"/>
    <property type="evidence" value="ECO:0007669"/>
    <property type="project" value="UniProtKB-UniRule"/>
</dbReference>
<dbReference type="AlphaFoldDB" id="A0A8H5F7Q1"/>
<proteinExistence type="predicted"/>
<dbReference type="GO" id="GO:0035556">
    <property type="term" value="P:intracellular signal transduction"/>
    <property type="evidence" value="ECO:0007669"/>
    <property type="project" value="TreeGrafter"/>
</dbReference>
<dbReference type="GO" id="GO:0004674">
    <property type="term" value="F:protein serine/threonine kinase activity"/>
    <property type="evidence" value="ECO:0007669"/>
    <property type="project" value="TreeGrafter"/>
</dbReference>
<keyword evidence="7" id="KW-1185">Reference proteome</keyword>
<feature type="compositionally biased region" description="Low complexity" evidence="4">
    <location>
        <begin position="752"/>
        <end position="766"/>
    </location>
</feature>
<dbReference type="InterPro" id="IPR000719">
    <property type="entry name" value="Prot_kinase_dom"/>
</dbReference>
<evidence type="ECO:0000256" key="4">
    <source>
        <dbReference type="SAM" id="MobiDB-lite"/>
    </source>
</evidence>
<evidence type="ECO:0000256" key="3">
    <source>
        <dbReference type="PROSITE-ProRule" id="PRU10141"/>
    </source>
</evidence>
<dbReference type="GO" id="GO:0005737">
    <property type="term" value="C:cytoplasm"/>
    <property type="evidence" value="ECO:0007669"/>
    <property type="project" value="TreeGrafter"/>
</dbReference>
<dbReference type="InterPro" id="IPR017441">
    <property type="entry name" value="Protein_kinase_ATP_BS"/>
</dbReference>
<feature type="compositionally biased region" description="Low complexity" evidence="4">
    <location>
        <begin position="394"/>
        <end position="418"/>
    </location>
</feature>
<evidence type="ECO:0000313" key="6">
    <source>
        <dbReference type="EMBL" id="KAF5326875.1"/>
    </source>
</evidence>
<dbReference type="Proteomes" id="UP000567179">
    <property type="component" value="Unassembled WGS sequence"/>
</dbReference>
<sequence>MVMEVTPVSTPSPAEFVSLYNADTTPGDLQTPSDATAVLPTALEVSPAGLMQGMFQHASKTSIGNAVFNIYGSSPPPSSNATNCPEFFHVPVNSHPGSSSASSASIDLPTNPISTPQTGPEIYVHHLMTKNKGYPLWIPSPNRRLPPTYRASGVSFGDVGILMPEGGFSFLFNVVHDATHPINASRRLPEGFAPFTAWKPDDVEEYEEFSAGSYLGDESLVRMDSGDDTFKTTLKSSSAEAAVLMMPEPVYLSVLHNTTPLRKYVRDNIKSWYRFVKMDLGREINNGEIRVVYGCRKSAGFGIATVPSNGRADGSTELTFTTNGIADCKYRWHHRGSAEVKAGPSLAESQAILDQRDITDTPAHAPVINQCLFVSTIDLTLQEDEWQSITLGDPVVSPQQQSSTQSTSSYPSLSISPSDGTKLGSGNSNMFQHGQVPANTSHLQVTSTLAPYDEIDLWPTLPPSKRPFHPSDVIADFLLQAFPHATSVSLCSDDWGPGMTDSVDNIATLISNLLAFNDICEDNGMIYLKTSDRGMVIKHLEPASPPAMQWLWAEWCDQHNLSLNWSELHDSPGRVLTPSFPEYVGTRLALYTHEESGGSFEDGILLRDDAIPQHMTAGTSQEDPVDFRSLETNLYHRCRSKNSPLPLVDNEGDLLVAEGSEFEGAYNPVAAGGLYDIDIASPPANTRRKIQHTPPIETRSSSAYKILSDTLVEQAQLPPMNPQTSMGLQISYGAPEKTPSRRHSSPGGTPHSTAPASSSSRAMSVAPLPTSASQMRPPSSVSQLQPASHNVIASTANSQKHDSSQAAQEDTATEPIDVYAHPAVQAYATAHPRRTIPKFGPYLLLQTLGEGEFGKVKLGIDTQYGEEVAIKLIRSGNVDTTPRLSEVEQEIQVLKTLKNPNIVRLYDVIQTDKHIAIVLEHASGGELFDHILAQRYLKDKDAANLFSQLISGVWYMHQKKIVHRNLKLENLLLDRDRNIIITDFGFANRFEHKSDDLMQTHSGSPCYAAPELVISEGPYVGSAVDIWSCGVILYTMLAGYLPFDDDPANPGGDNINLLYKYIVSTPVSFPDYISMEARELLSMMLAPDPTRRTTLDAIMHHPWLNVYYHPRTDGQPHAFGKTVEELEKTALDQHQRRRLAYQRQFRRAALAVAAPLPPRTRSYHPWAGDAPWPTVQGPEVQGKPTSR</sequence>
<feature type="compositionally biased region" description="Polar residues" evidence="4">
    <location>
        <begin position="770"/>
        <end position="787"/>
    </location>
</feature>
<name>A0A8H5F7Q1_9AGAR</name>